<reference evidence="3" key="1">
    <citation type="journal article" date="2019" name="Curr. Biol.">
        <title>Genome Sequence of Striga asiatica Provides Insight into the Evolution of Plant Parasitism.</title>
        <authorList>
            <person name="Yoshida S."/>
            <person name="Kim S."/>
            <person name="Wafula E.K."/>
            <person name="Tanskanen J."/>
            <person name="Kim Y.M."/>
            <person name="Honaas L."/>
            <person name="Yang Z."/>
            <person name="Spallek T."/>
            <person name="Conn C.E."/>
            <person name="Ichihashi Y."/>
            <person name="Cheong K."/>
            <person name="Cui S."/>
            <person name="Der J.P."/>
            <person name="Gundlach H."/>
            <person name="Jiao Y."/>
            <person name="Hori C."/>
            <person name="Ishida J.K."/>
            <person name="Kasahara H."/>
            <person name="Kiba T."/>
            <person name="Kim M.S."/>
            <person name="Koo N."/>
            <person name="Laohavisit A."/>
            <person name="Lee Y.H."/>
            <person name="Lumba S."/>
            <person name="McCourt P."/>
            <person name="Mortimer J.C."/>
            <person name="Mutuku J.M."/>
            <person name="Nomura T."/>
            <person name="Sasaki-Sekimoto Y."/>
            <person name="Seto Y."/>
            <person name="Wang Y."/>
            <person name="Wakatake T."/>
            <person name="Sakakibara H."/>
            <person name="Demura T."/>
            <person name="Yamaguchi S."/>
            <person name="Yoneyama K."/>
            <person name="Manabe R.I."/>
            <person name="Nelson D.C."/>
            <person name="Schulman A.H."/>
            <person name="Timko M.P."/>
            <person name="dePamphilis C.W."/>
            <person name="Choi D."/>
            <person name="Shirasu K."/>
        </authorList>
    </citation>
    <scope>NUCLEOTIDE SEQUENCE [LARGE SCALE GENOMIC DNA]</scope>
    <source>
        <strain evidence="3">cv. UVA1</strain>
    </source>
</reference>
<evidence type="ECO:0000313" key="2">
    <source>
        <dbReference type="EMBL" id="GER38309.1"/>
    </source>
</evidence>
<comment type="caution">
    <text evidence="2">The sequence shown here is derived from an EMBL/GenBank/DDBJ whole genome shotgun (WGS) entry which is preliminary data.</text>
</comment>
<organism evidence="2 3">
    <name type="scientific">Striga asiatica</name>
    <name type="common">Asiatic witchweed</name>
    <name type="synonym">Buchnera asiatica</name>
    <dbReference type="NCBI Taxonomy" id="4170"/>
    <lineage>
        <taxon>Eukaryota</taxon>
        <taxon>Viridiplantae</taxon>
        <taxon>Streptophyta</taxon>
        <taxon>Embryophyta</taxon>
        <taxon>Tracheophyta</taxon>
        <taxon>Spermatophyta</taxon>
        <taxon>Magnoliopsida</taxon>
        <taxon>eudicotyledons</taxon>
        <taxon>Gunneridae</taxon>
        <taxon>Pentapetalae</taxon>
        <taxon>asterids</taxon>
        <taxon>lamiids</taxon>
        <taxon>Lamiales</taxon>
        <taxon>Orobanchaceae</taxon>
        <taxon>Buchnereae</taxon>
        <taxon>Striga</taxon>
    </lineage>
</organism>
<dbReference type="AlphaFoldDB" id="A0A5A7PZJ0"/>
<dbReference type="OrthoDB" id="1744040at2759"/>
<dbReference type="GO" id="GO:0005840">
    <property type="term" value="C:ribosome"/>
    <property type="evidence" value="ECO:0007669"/>
    <property type="project" value="UniProtKB-KW"/>
</dbReference>
<feature type="region of interest" description="Disordered" evidence="1">
    <location>
        <begin position="1"/>
        <end position="22"/>
    </location>
</feature>
<sequence length="214" mass="23938">MVLSKLETSNHPSSLQARDRRFNHRNNSSSCVGYGRNFSAAKEAFSFSLYARSLTELRFARSKQGERKRLKVWDPGSHSISSYGKNNGSNRIGSRRGDNTNEAKFRLKTWSGRKSSERCCILNSDLEVRRIENKVANGCVTRGNLPNSSGQILNQAKKRCLMSLRSIRLTKPMMLSWSFRTISHTGTETRPGLPRGAAVGNLGQWAKARSSNIA</sequence>
<gene>
    <name evidence="2" type="ORF">STAS_14759</name>
</gene>
<proteinExistence type="predicted"/>
<keyword evidence="3" id="KW-1185">Reference proteome</keyword>
<keyword evidence="2" id="KW-0687">Ribonucleoprotein</keyword>
<protein>
    <submittedName>
        <fullName evidence="2">Ribosomal protein S10</fullName>
    </submittedName>
</protein>
<keyword evidence="2" id="KW-0689">Ribosomal protein</keyword>
<accession>A0A5A7PZJ0</accession>
<evidence type="ECO:0000256" key="1">
    <source>
        <dbReference type="SAM" id="MobiDB-lite"/>
    </source>
</evidence>
<name>A0A5A7PZJ0_STRAF</name>
<evidence type="ECO:0000313" key="3">
    <source>
        <dbReference type="Proteomes" id="UP000325081"/>
    </source>
</evidence>
<dbReference type="Proteomes" id="UP000325081">
    <property type="component" value="Unassembled WGS sequence"/>
</dbReference>
<dbReference type="EMBL" id="BKCP01005461">
    <property type="protein sequence ID" value="GER38309.1"/>
    <property type="molecule type" value="Genomic_DNA"/>
</dbReference>
<feature type="compositionally biased region" description="Polar residues" evidence="1">
    <location>
        <begin position="1"/>
        <end position="16"/>
    </location>
</feature>